<accession>A0A5C4XPH5</accession>
<evidence type="ECO:0000313" key="3">
    <source>
        <dbReference type="EMBL" id="TNM65313.1"/>
    </source>
</evidence>
<organism evidence="3 4">
    <name type="scientific">Aliirhizobium smilacinae</name>
    <dbReference type="NCBI Taxonomy" id="1395944"/>
    <lineage>
        <taxon>Bacteria</taxon>
        <taxon>Pseudomonadati</taxon>
        <taxon>Pseudomonadota</taxon>
        <taxon>Alphaproteobacteria</taxon>
        <taxon>Hyphomicrobiales</taxon>
        <taxon>Rhizobiaceae</taxon>
        <taxon>Aliirhizobium</taxon>
    </lineage>
</organism>
<feature type="transmembrane region" description="Helical" evidence="1">
    <location>
        <begin position="161"/>
        <end position="176"/>
    </location>
</feature>
<comment type="caution">
    <text evidence="3">The sequence shown here is derived from an EMBL/GenBank/DDBJ whole genome shotgun (WGS) entry which is preliminary data.</text>
</comment>
<feature type="transmembrane region" description="Helical" evidence="1">
    <location>
        <begin position="211"/>
        <end position="230"/>
    </location>
</feature>
<dbReference type="PANTHER" id="PTHR23028">
    <property type="entry name" value="ACETYLTRANSFERASE"/>
    <property type="match status" value="1"/>
</dbReference>
<feature type="transmembrane region" description="Helical" evidence="1">
    <location>
        <begin position="305"/>
        <end position="324"/>
    </location>
</feature>
<evidence type="ECO:0000256" key="1">
    <source>
        <dbReference type="SAM" id="Phobius"/>
    </source>
</evidence>
<dbReference type="PANTHER" id="PTHR23028:SF53">
    <property type="entry name" value="ACYL_TRANSF_3 DOMAIN-CONTAINING PROTEIN"/>
    <property type="match status" value="1"/>
</dbReference>
<proteinExistence type="predicted"/>
<sequence length="357" mass="40022">MGDRRYRSELDGIRAICILLTITNHISGAPAYLNGTVGVDIFFALSGWLITRLLVDEYDRSGQIYLKGFYIRRAFRIVPLYLVTIMLYGIAAFLVARLKGDPLEFNSYQSALPWLLSFNSEYRSAEAGNLFGHAWTLGIEEKFYILCPAAMSLFVRGWRKIAMLVVPFILLLIFIGDQGVILRGYAGLGFGTVLAIVAGRHGVNRVLQSRWNIYLSIAAITVLYVLSVFFPGGLKWNVAISFVAAFFIAGLWNTRDTYASAALRFSPLVLAGKFTYAIYLTHVLAINAAQIFAGKLGWGSSFWATYIFTYTISVILGAALYYVIELPLIEKGRRLARAWRDKEDQLLELRSQVNSKI</sequence>
<keyword evidence="4" id="KW-1185">Reference proteome</keyword>
<dbReference type="GO" id="GO:0000271">
    <property type="term" value="P:polysaccharide biosynthetic process"/>
    <property type="evidence" value="ECO:0007669"/>
    <property type="project" value="TreeGrafter"/>
</dbReference>
<keyword evidence="3" id="KW-0012">Acyltransferase</keyword>
<keyword evidence="3" id="KW-0808">Transferase</keyword>
<dbReference type="OrthoDB" id="9796461at2"/>
<feature type="transmembrane region" description="Helical" evidence="1">
    <location>
        <begin position="37"/>
        <end position="55"/>
    </location>
</feature>
<keyword evidence="1" id="KW-1133">Transmembrane helix</keyword>
<protein>
    <submittedName>
        <fullName evidence="3">Acyltransferase</fullName>
    </submittedName>
</protein>
<feature type="transmembrane region" description="Helical" evidence="1">
    <location>
        <begin position="236"/>
        <end position="253"/>
    </location>
</feature>
<dbReference type="GO" id="GO:0016020">
    <property type="term" value="C:membrane"/>
    <property type="evidence" value="ECO:0007669"/>
    <property type="project" value="TreeGrafter"/>
</dbReference>
<feature type="transmembrane region" description="Helical" evidence="1">
    <location>
        <begin position="274"/>
        <end position="293"/>
    </location>
</feature>
<keyword evidence="1" id="KW-0812">Transmembrane</keyword>
<reference evidence="3 4" key="1">
    <citation type="submission" date="2019-06" db="EMBL/GenBank/DDBJ databases">
        <title>The draft genome of Rhizobium smilacinae PTYR-5.</title>
        <authorList>
            <person name="Liu L."/>
            <person name="Li L."/>
            <person name="Zhang X."/>
        </authorList>
    </citation>
    <scope>NUCLEOTIDE SEQUENCE [LARGE SCALE GENOMIC DNA]</scope>
    <source>
        <strain evidence="3 4">PTYR-5</strain>
    </source>
</reference>
<dbReference type="InterPro" id="IPR002656">
    <property type="entry name" value="Acyl_transf_3_dom"/>
</dbReference>
<dbReference type="AlphaFoldDB" id="A0A5C4XPH5"/>
<keyword evidence="1" id="KW-0472">Membrane</keyword>
<dbReference type="EMBL" id="VDMN01000001">
    <property type="protein sequence ID" value="TNM65313.1"/>
    <property type="molecule type" value="Genomic_DNA"/>
</dbReference>
<dbReference type="Proteomes" id="UP000311605">
    <property type="component" value="Unassembled WGS sequence"/>
</dbReference>
<dbReference type="GO" id="GO:0016747">
    <property type="term" value="F:acyltransferase activity, transferring groups other than amino-acyl groups"/>
    <property type="evidence" value="ECO:0007669"/>
    <property type="project" value="InterPro"/>
</dbReference>
<name>A0A5C4XPH5_9HYPH</name>
<feature type="domain" description="Acyltransferase 3" evidence="2">
    <location>
        <begin position="9"/>
        <end position="321"/>
    </location>
</feature>
<feature type="transmembrane region" description="Helical" evidence="1">
    <location>
        <begin position="182"/>
        <end position="199"/>
    </location>
</feature>
<gene>
    <name evidence="3" type="ORF">FHP24_03280</name>
</gene>
<dbReference type="InterPro" id="IPR050879">
    <property type="entry name" value="Acyltransferase_3"/>
</dbReference>
<feature type="transmembrane region" description="Helical" evidence="1">
    <location>
        <begin position="75"/>
        <end position="96"/>
    </location>
</feature>
<dbReference type="RefSeq" id="WP_139672795.1">
    <property type="nucleotide sequence ID" value="NZ_VDMN01000001.1"/>
</dbReference>
<evidence type="ECO:0000313" key="4">
    <source>
        <dbReference type="Proteomes" id="UP000311605"/>
    </source>
</evidence>
<evidence type="ECO:0000259" key="2">
    <source>
        <dbReference type="Pfam" id="PF01757"/>
    </source>
</evidence>
<dbReference type="Pfam" id="PF01757">
    <property type="entry name" value="Acyl_transf_3"/>
    <property type="match status" value="1"/>
</dbReference>